<evidence type="ECO:0000256" key="1">
    <source>
        <dbReference type="SAM" id="Phobius"/>
    </source>
</evidence>
<keyword evidence="1" id="KW-1133">Transmembrane helix</keyword>
<gene>
    <name evidence="3" type="ORF">JETT_0459</name>
</gene>
<feature type="transmembrane region" description="Helical" evidence="1">
    <location>
        <begin position="76"/>
        <end position="99"/>
    </location>
</feature>
<proteinExistence type="predicted"/>
<dbReference type="Proteomes" id="UP000319783">
    <property type="component" value="Unassembled WGS sequence"/>
</dbReference>
<dbReference type="Gene3D" id="1.20.1290.10">
    <property type="entry name" value="AhpD-like"/>
    <property type="match status" value="1"/>
</dbReference>
<dbReference type="EMBL" id="SULG01000005">
    <property type="protein sequence ID" value="TLD43290.1"/>
    <property type="molecule type" value="Genomic_DNA"/>
</dbReference>
<dbReference type="InterPro" id="IPR029032">
    <property type="entry name" value="AhpD-like"/>
</dbReference>
<dbReference type="GO" id="GO:0051920">
    <property type="term" value="F:peroxiredoxin activity"/>
    <property type="evidence" value="ECO:0007669"/>
    <property type="project" value="InterPro"/>
</dbReference>
<reference evidence="3 4" key="1">
    <citation type="submission" date="2019-04" db="EMBL/GenBank/DDBJ databases">
        <title>Genome of a novel bacterium Candidatus Jettenia ecosi reconstructed from metagenome of an anammox bioreactor.</title>
        <authorList>
            <person name="Mardanov A.V."/>
            <person name="Beletsky A.V."/>
            <person name="Ravin N.V."/>
            <person name="Botchkova E.A."/>
            <person name="Litti Y.V."/>
            <person name="Nozhevnikova A.N."/>
        </authorList>
    </citation>
    <scope>NUCLEOTIDE SEQUENCE [LARGE SCALE GENOMIC DNA]</scope>
    <source>
        <strain evidence="3">J2</strain>
    </source>
</reference>
<dbReference type="SUPFAM" id="SSF69118">
    <property type="entry name" value="AhpD-like"/>
    <property type="match status" value="1"/>
</dbReference>
<dbReference type="PANTHER" id="PTHR33930:SF2">
    <property type="entry name" value="BLR3452 PROTEIN"/>
    <property type="match status" value="1"/>
</dbReference>
<feature type="domain" description="Carboxymuconolactone decarboxylase-like" evidence="2">
    <location>
        <begin position="19"/>
        <end position="101"/>
    </location>
</feature>
<evidence type="ECO:0000313" key="3">
    <source>
        <dbReference type="EMBL" id="TLD43290.1"/>
    </source>
</evidence>
<evidence type="ECO:0000313" key="4">
    <source>
        <dbReference type="Proteomes" id="UP000319783"/>
    </source>
</evidence>
<dbReference type="PANTHER" id="PTHR33930">
    <property type="entry name" value="ALKYL HYDROPEROXIDE REDUCTASE AHPD"/>
    <property type="match status" value="1"/>
</dbReference>
<dbReference type="Pfam" id="PF02627">
    <property type="entry name" value="CMD"/>
    <property type="match status" value="1"/>
</dbReference>
<keyword evidence="1" id="KW-0812">Transmembrane</keyword>
<keyword evidence="1" id="KW-0472">Membrane</keyword>
<accession>A0A533QRN8</accession>
<dbReference type="AlphaFoldDB" id="A0A533QRN8"/>
<organism evidence="3 4">
    <name type="scientific">Candidatus Jettenia ecosi</name>
    <dbReference type="NCBI Taxonomy" id="2494326"/>
    <lineage>
        <taxon>Bacteria</taxon>
        <taxon>Pseudomonadati</taxon>
        <taxon>Planctomycetota</taxon>
        <taxon>Candidatus Brocadiia</taxon>
        <taxon>Candidatus Brocadiales</taxon>
        <taxon>Candidatus Brocadiaceae</taxon>
        <taxon>Candidatus Jettenia</taxon>
    </lineage>
</organism>
<name>A0A533QRN8_9BACT</name>
<sequence>MPDENLPEQFLAIKEKYGKFFHAVEELGKVIRQEGPLDEKTTHLIQLAAAATVHSEGAVHSHVRRALKAGAKPDEIYHAIILLTSTIGFPTVVAALSWAEDIIKNWKK</sequence>
<evidence type="ECO:0000259" key="2">
    <source>
        <dbReference type="Pfam" id="PF02627"/>
    </source>
</evidence>
<comment type="caution">
    <text evidence="3">The sequence shown here is derived from an EMBL/GenBank/DDBJ whole genome shotgun (WGS) entry which is preliminary data.</text>
</comment>
<dbReference type="InterPro" id="IPR003779">
    <property type="entry name" value="CMD-like"/>
</dbReference>
<protein>
    <submittedName>
        <fullName evidence="3">Carboxymuconolactone decarboxylase domain protein</fullName>
    </submittedName>
</protein>